<evidence type="ECO:0000256" key="9">
    <source>
        <dbReference type="ARBA" id="ARBA00023203"/>
    </source>
</evidence>
<dbReference type="PANTHER" id="PTHR10856">
    <property type="entry name" value="CORONIN"/>
    <property type="match status" value="1"/>
</dbReference>
<feature type="domain" description="DUF1899" evidence="13">
    <location>
        <begin position="5"/>
        <end position="69"/>
    </location>
</feature>
<dbReference type="GO" id="GO:0001725">
    <property type="term" value="C:stress fiber"/>
    <property type="evidence" value="ECO:0007669"/>
    <property type="project" value="UniProtKB-SubCell"/>
</dbReference>
<keyword evidence="5" id="KW-0597">Phosphoprotein</keyword>
<evidence type="ECO:0000256" key="11">
    <source>
        <dbReference type="ARBA" id="ARBA00024891"/>
    </source>
</evidence>
<dbReference type="AlphaFoldDB" id="A0A8C9JY59"/>
<protein>
    <recommendedName>
        <fullName evidence="3">Coronin-1B</fullName>
    </recommendedName>
</protein>
<dbReference type="Pfam" id="PF08953">
    <property type="entry name" value="DUF1899"/>
    <property type="match status" value="1"/>
</dbReference>
<evidence type="ECO:0000256" key="6">
    <source>
        <dbReference type="ARBA" id="ARBA00022574"/>
    </source>
</evidence>
<reference evidence="14" key="1">
    <citation type="submission" date="2025-08" db="UniProtKB">
        <authorList>
            <consortium name="Ensembl"/>
        </authorList>
    </citation>
    <scope>IDENTIFICATION</scope>
</reference>
<keyword evidence="9" id="KW-0009">Actin-binding</keyword>
<dbReference type="Pfam" id="PF00400">
    <property type="entry name" value="WD40"/>
    <property type="match status" value="2"/>
</dbReference>
<name>A0A8C9JY59_PANTA</name>
<evidence type="ECO:0000313" key="15">
    <source>
        <dbReference type="Proteomes" id="UP000675900"/>
    </source>
</evidence>
<comment type="subunit">
    <text evidence="12">Forms homooligomers, but does not form complexes with the other coronins. Interacts with Arp2/3 complex components, including ACTR2, ARPC1B and ARPC2. Binds actin.</text>
</comment>
<dbReference type="Ensembl" id="ENSPTIT00000015648.1">
    <property type="protein sequence ID" value="ENSPTIP00000011646.1"/>
    <property type="gene ID" value="ENSPTIG00000011991.1"/>
</dbReference>
<keyword evidence="10" id="KW-0206">Cytoskeleton</keyword>
<evidence type="ECO:0000256" key="4">
    <source>
        <dbReference type="ARBA" id="ARBA00022490"/>
    </source>
</evidence>
<reference evidence="14" key="2">
    <citation type="submission" date="2025-09" db="UniProtKB">
        <authorList>
            <consortium name="Ensembl"/>
        </authorList>
    </citation>
    <scope>IDENTIFICATION</scope>
</reference>
<dbReference type="SMART" id="SM00320">
    <property type="entry name" value="WD40"/>
    <property type="match status" value="2"/>
</dbReference>
<evidence type="ECO:0000256" key="2">
    <source>
        <dbReference type="ARBA" id="ARBA00009482"/>
    </source>
</evidence>
<evidence type="ECO:0000256" key="12">
    <source>
        <dbReference type="ARBA" id="ARBA00046901"/>
    </source>
</evidence>
<dbReference type="InterPro" id="IPR036322">
    <property type="entry name" value="WD40_repeat_dom_sf"/>
</dbReference>
<keyword evidence="15" id="KW-1185">Reference proteome</keyword>
<dbReference type="SUPFAM" id="SSF50978">
    <property type="entry name" value="WD40 repeat-like"/>
    <property type="match status" value="1"/>
</dbReference>
<evidence type="ECO:0000256" key="8">
    <source>
        <dbReference type="ARBA" id="ARBA00023054"/>
    </source>
</evidence>
<dbReference type="GO" id="GO:0016477">
    <property type="term" value="P:cell migration"/>
    <property type="evidence" value="ECO:0007669"/>
    <property type="project" value="TreeGrafter"/>
</dbReference>
<accession>A0A8C9JY59</accession>
<dbReference type="PANTHER" id="PTHR10856:SF24">
    <property type="entry name" value="CORONIN-1B"/>
    <property type="match status" value="1"/>
</dbReference>
<dbReference type="SMART" id="SM01166">
    <property type="entry name" value="DUF1899"/>
    <property type="match status" value="1"/>
</dbReference>
<dbReference type="InterPro" id="IPR015943">
    <property type="entry name" value="WD40/YVTN_repeat-like_dom_sf"/>
</dbReference>
<evidence type="ECO:0000259" key="13">
    <source>
        <dbReference type="SMART" id="SM01166"/>
    </source>
</evidence>
<dbReference type="InterPro" id="IPR001680">
    <property type="entry name" value="WD40_rpt"/>
</dbReference>
<comment type="subcellular location">
    <subcellularLocation>
        <location evidence="1">Cytoplasm</location>
        <location evidence="1">Cytoskeleton</location>
        <location evidence="1">Stress fiber</location>
    </subcellularLocation>
</comment>
<evidence type="ECO:0000256" key="5">
    <source>
        <dbReference type="ARBA" id="ARBA00022553"/>
    </source>
</evidence>
<keyword evidence="6" id="KW-0853">WD repeat</keyword>
<evidence type="ECO:0000256" key="3">
    <source>
        <dbReference type="ARBA" id="ARBA00015548"/>
    </source>
</evidence>
<keyword evidence="4" id="KW-0963">Cytoplasm</keyword>
<evidence type="ECO:0000256" key="7">
    <source>
        <dbReference type="ARBA" id="ARBA00022737"/>
    </source>
</evidence>
<dbReference type="Proteomes" id="UP000675900">
    <property type="component" value="Unassembled WGS sequence"/>
</dbReference>
<dbReference type="GO" id="GO:0051015">
    <property type="term" value="F:actin filament binding"/>
    <property type="evidence" value="ECO:0007669"/>
    <property type="project" value="TreeGrafter"/>
</dbReference>
<keyword evidence="8" id="KW-0175">Coiled coil</keyword>
<evidence type="ECO:0000256" key="1">
    <source>
        <dbReference type="ARBA" id="ARBA00004529"/>
    </source>
</evidence>
<comment type="function">
    <text evidence="11">Regulates leading edge dynamics and cell motility in fibroblasts. May be involved in cytokinesis and signal transduction.</text>
</comment>
<dbReference type="Gene3D" id="2.130.10.10">
    <property type="entry name" value="YVTN repeat-like/Quinoprotein amine dehydrogenase"/>
    <property type="match status" value="2"/>
</dbReference>
<dbReference type="InterPro" id="IPR015048">
    <property type="entry name" value="DUF1899"/>
</dbReference>
<sequence length="267" mass="29232">MSFRKVVRQSKFRHVFGQPVKNDQCYEDIRVSRVTWDSTFCAVNPKFLAVIVEASGGGAFLVLPLSKTGRIDKAYPTVCGHTGPVLDIDWCPHNDEVIASGSEDCTVMVRHGAEGGPSQPGRLMAPCPAGCDNVVLVWNVGTAEELYRLDGLHPDLIYNVSWNHNGSLFCSACKDKSVRIIDPRRGTLVAERERAHEGARPMRAIFLADGKVFTTGFSRMSERQLALWDPVSGLRAEAPSSRRPPSPSPEVLCPTAPCFCMVTCTSP</sequence>
<organism evidence="14 15">
    <name type="scientific">Panthera tigris altaica</name>
    <name type="common">Siberian tiger</name>
    <dbReference type="NCBI Taxonomy" id="74533"/>
    <lineage>
        <taxon>Eukaryota</taxon>
        <taxon>Metazoa</taxon>
        <taxon>Chordata</taxon>
        <taxon>Craniata</taxon>
        <taxon>Vertebrata</taxon>
        <taxon>Euteleostomi</taxon>
        <taxon>Mammalia</taxon>
        <taxon>Eutheria</taxon>
        <taxon>Laurasiatheria</taxon>
        <taxon>Carnivora</taxon>
        <taxon>Feliformia</taxon>
        <taxon>Felidae</taxon>
        <taxon>Pantherinae</taxon>
        <taxon>Panthera</taxon>
    </lineage>
</organism>
<keyword evidence="7" id="KW-0677">Repeat</keyword>
<evidence type="ECO:0000313" key="14">
    <source>
        <dbReference type="Ensembl" id="ENSPTIP00000011646.1"/>
    </source>
</evidence>
<comment type="similarity">
    <text evidence="2">Belongs to the WD repeat coronin family.</text>
</comment>
<dbReference type="GeneTree" id="ENSGT00940000159031"/>
<evidence type="ECO:0000256" key="10">
    <source>
        <dbReference type="ARBA" id="ARBA00023212"/>
    </source>
</evidence>
<dbReference type="InterPro" id="IPR015505">
    <property type="entry name" value="Coronin"/>
</dbReference>
<proteinExistence type="inferred from homology"/>
<dbReference type="GO" id="GO:0007015">
    <property type="term" value="P:actin filament organization"/>
    <property type="evidence" value="ECO:0007669"/>
    <property type="project" value="TreeGrafter"/>
</dbReference>